<gene>
    <name evidence="4" type="ORF">H8Z83_14855</name>
</gene>
<sequence length="1165" mass="121446">MKHITSKLLSLLLTLAMLLSMIPAAYAEGTEGTTEGSTSTEKVVAEVGETTATTETLNDSTTVTSSNAATAVGDGSENNPYTLEQLSKMTRDQYITAQKALGGTMYVTVGDYRYDKNGVLGNGKRDDTTGQIEDRNVLNGYNSNGYLGEKNDGANGKNIVFVGGKITSGATGYTSIDNIGTSLLLAVPAYTNVTFKGTTFNNVMSFNYQLYTGPWSQLGELKFDGCTFNGIIVGAIAAQTLTFNGCTFNNYENTDSANNSNPTWIRPAYGNWKKDDNEGQGDNFKSLTTINFTGNTVTSTRPVKFEYISQWDITSTVTATSNTFDITAQPGDTSIKNVGLYLGAHTDKNEFHLVADNNTKSKGTAALYTIPKGTTSLPAGSTVKDSSGNEIELTDALAWKGTKDDVLTLKTECEAKIGDAYYATLADAFAAADKTGDTVIELLDDINMTGKNWTPVGVDGYHGQGVITLNGNGKTITGLSAPLFAGGFAGKSGIVIKDLTIAGADINDTTNNQGIGAFINCVDSMTRIELDNCHLKNSKIVSTGGARVGGLIGWTSGYNNQNDGPVDTKVTLTNCSVENVTIEAKGSVGGLIGHAGANPATYHDITDCTVSGCTLTSTKDSGNYVGTLVGTANVGQITVDAASSASGNTLKQNSSASEEASDKILGRDAVNDTGLVIVDNKVVAAGTAYGDIVNKNANEVLVEVSKGHWVKPHEETVAMIGAKQYTTLPDAITAADENATVTLLKDVTVTKPIEVTKSMTLDLNGHVLTAATVSDRSESKDEKNSAIWVTAKNVNLTINGMTAGSGMKMGDTHNTEWETKVWGFVDLREGSAGSTVTINGGSYTGSTCASDNYHYTALFTVGSESKLVLNNVSAETDERVVKASGCGEVIVSGGTYNITGINAFLGAAFETKTASFTDMKLTAKYGGCVQVGSNATLENCEIKVTDIRTGDGTYLNCAVAVQYGGTATVKSGTYTAPYAAYVYNSGGTINIENGTFTGVVRADATTDTTAVINIKNGSFNGEIQKGGGPGSETISITGGTFSSDPSVHVVGNGNTNIVKRAGSEGAYTYTVLAKSGLTSGVYLTNPSGALANNYYVSSTANGVWTVSYSAPSSGGGSSSSSRRYDVSAPSVKHGDVTVSPKSASKGDTVTITVKPDSGYELDTLT</sequence>
<dbReference type="Gene3D" id="2.160.20.20">
    <property type="match status" value="1"/>
</dbReference>
<evidence type="ECO:0000313" key="4">
    <source>
        <dbReference type="EMBL" id="MBC5771578.1"/>
    </source>
</evidence>
<protein>
    <recommendedName>
        <fullName evidence="3">Bacterial repeat domain-containing protein</fullName>
    </recommendedName>
</protein>
<evidence type="ECO:0000256" key="1">
    <source>
        <dbReference type="SAM" id="MobiDB-lite"/>
    </source>
</evidence>
<feature type="signal peptide" evidence="2">
    <location>
        <begin position="1"/>
        <end position="27"/>
    </location>
</feature>
<name>A0A923S8S9_9FIRM</name>
<accession>A0A923S8S9</accession>
<feature type="domain" description="Bacterial repeat" evidence="3">
    <location>
        <begin position="1124"/>
        <end position="1163"/>
    </location>
</feature>
<keyword evidence="2" id="KW-0732">Signal</keyword>
<dbReference type="InterPro" id="IPR011050">
    <property type="entry name" value="Pectin_lyase_fold/virulence"/>
</dbReference>
<dbReference type="InterPro" id="IPR012332">
    <property type="entry name" value="Autotransporter_pectin_lyase_C"/>
</dbReference>
<feature type="compositionally biased region" description="Low complexity" evidence="1">
    <location>
        <begin position="1109"/>
        <end position="1130"/>
    </location>
</feature>
<evidence type="ECO:0000259" key="3">
    <source>
        <dbReference type="Pfam" id="PF18998"/>
    </source>
</evidence>
<keyword evidence="5" id="KW-1185">Reference proteome</keyword>
<evidence type="ECO:0000256" key="2">
    <source>
        <dbReference type="SAM" id="SignalP"/>
    </source>
</evidence>
<dbReference type="EMBL" id="JACOQI010000019">
    <property type="protein sequence ID" value="MBC5771578.1"/>
    <property type="molecule type" value="Genomic_DNA"/>
</dbReference>
<dbReference type="SUPFAM" id="SSF51126">
    <property type="entry name" value="Pectin lyase-like"/>
    <property type="match status" value="1"/>
</dbReference>
<dbReference type="Proteomes" id="UP000620327">
    <property type="component" value="Unassembled WGS sequence"/>
</dbReference>
<feature type="non-terminal residue" evidence="4">
    <location>
        <position position="1165"/>
    </location>
</feature>
<comment type="caution">
    <text evidence="4">The sequence shown here is derived from an EMBL/GenBank/DDBJ whole genome shotgun (WGS) entry which is preliminary data.</text>
</comment>
<proteinExistence type="predicted"/>
<dbReference type="Pfam" id="PF18998">
    <property type="entry name" value="Flg_new_2"/>
    <property type="match status" value="1"/>
</dbReference>
<feature type="chain" id="PRO_5037365839" description="Bacterial repeat domain-containing protein" evidence="2">
    <location>
        <begin position="28"/>
        <end position="1165"/>
    </location>
</feature>
<dbReference type="Gene3D" id="2.160.20.110">
    <property type="match status" value="1"/>
</dbReference>
<reference evidence="4" key="1">
    <citation type="submission" date="2020-08" db="EMBL/GenBank/DDBJ databases">
        <title>Genome public.</title>
        <authorList>
            <person name="Liu C."/>
            <person name="Sun Q."/>
        </authorList>
    </citation>
    <scope>NUCLEOTIDE SEQUENCE</scope>
    <source>
        <strain evidence="4">BX15</strain>
    </source>
</reference>
<evidence type="ECO:0000313" key="5">
    <source>
        <dbReference type="Proteomes" id="UP000620327"/>
    </source>
</evidence>
<dbReference type="AlphaFoldDB" id="A0A923S8S9"/>
<feature type="region of interest" description="Disordered" evidence="1">
    <location>
        <begin position="1109"/>
        <end position="1149"/>
    </location>
</feature>
<dbReference type="InterPro" id="IPR044060">
    <property type="entry name" value="Bacterial_rp_domain"/>
</dbReference>
<feature type="compositionally biased region" description="Polar residues" evidence="1">
    <location>
        <begin position="1139"/>
        <end position="1149"/>
    </location>
</feature>
<organism evidence="4 5">
    <name type="scientific">Dysosmobacter segnis</name>
    <dbReference type="NCBI Taxonomy" id="2763042"/>
    <lineage>
        <taxon>Bacteria</taxon>
        <taxon>Bacillati</taxon>
        <taxon>Bacillota</taxon>
        <taxon>Clostridia</taxon>
        <taxon>Eubacteriales</taxon>
        <taxon>Oscillospiraceae</taxon>
        <taxon>Dysosmobacter</taxon>
    </lineage>
</organism>